<dbReference type="Gene3D" id="3.30.1120.70">
    <property type="match status" value="1"/>
</dbReference>
<accession>A0A919PDV6</accession>
<proteinExistence type="predicted"/>
<protein>
    <recommendedName>
        <fullName evidence="3">Phage portal protein</fullName>
    </recommendedName>
</protein>
<keyword evidence="2" id="KW-1185">Reference proteome</keyword>
<comment type="caution">
    <text evidence="1">The sequence shown here is derived from an EMBL/GenBank/DDBJ whole genome shotgun (WGS) entry which is preliminary data.</text>
</comment>
<dbReference type="AlphaFoldDB" id="A0A919PDV6"/>
<dbReference type="Gene3D" id="3.40.140.120">
    <property type="match status" value="1"/>
</dbReference>
<dbReference type="EMBL" id="BONQ01000018">
    <property type="protein sequence ID" value="GIG42990.1"/>
    <property type="molecule type" value="Genomic_DNA"/>
</dbReference>
<dbReference type="InterPro" id="IPR006944">
    <property type="entry name" value="Phage/GTA_portal"/>
</dbReference>
<name>A0A919PDV6_9ACTN</name>
<dbReference type="Pfam" id="PF04860">
    <property type="entry name" value="Phage_portal"/>
    <property type="match status" value="1"/>
</dbReference>
<reference evidence="1" key="1">
    <citation type="submission" date="2021-01" db="EMBL/GenBank/DDBJ databases">
        <title>Whole genome shotgun sequence of Dactylosporangium siamense NBRC 106093.</title>
        <authorList>
            <person name="Komaki H."/>
            <person name="Tamura T."/>
        </authorList>
    </citation>
    <scope>NUCLEOTIDE SEQUENCE</scope>
    <source>
        <strain evidence="1">NBRC 106093</strain>
    </source>
</reference>
<evidence type="ECO:0000313" key="2">
    <source>
        <dbReference type="Proteomes" id="UP000660611"/>
    </source>
</evidence>
<dbReference type="RefSeq" id="WP_203844871.1">
    <property type="nucleotide sequence ID" value="NZ_BAAAVW010000002.1"/>
</dbReference>
<evidence type="ECO:0008006" key="3">
    <source>
        <dbReference type="Google" id="ProtNLM"/>
    </source>
</evidence>
<sequence>MPGFWSTLLTGRVQAVSPDTAPALQPARHRFALGDNDFPTWQALVGGTAMTGKVSRREAFAVPAVKRARDLVAGTIGTLPLHAINAAGEQVAHALLEQPESLQGLVRSVSVTRLVEDLIYDGRSLWLVVLRTSTGFPQVVERIEYGKWSQDETGTIRVDGREMSPEQIILFTSPCDPLLLAGAPAIRNLIRLEATAALYADSPEPASYFTPVDGVDPEDPAEVERLLTDWRNARKVRATAYVPGGLQLNTVDRMSPESMQLVAAREFSVTEIARLTGIDADWLSVNTTSRTYANAQDARRSFVDFVLAPYLHAVEERLSLGDVTPRGQRVRFNLDGFLRADTLTRYQAHQIALNAGFLTVDEVRALEDRPPLEAEA</sequence>
<dbReference type="Gene3D" id="1.20.1270.210">
    <property type="match status" value="1"/>
</dbReference>
<evidence type="ECO:0000313" key="1">
    <source>
        <dbReference type="EMBL" id="GIG42990.1"/>
    </source>
</evidence>
<dbReference type="Proteomes" id="UP000660611">
    <property type="component" value="Unassembled WGS sequence"/>
</dbReference>
<organism evidence="1 2">
    <name type="scientific">Dactylosporangium siamense</name>
    <dbReference type="NCBI Taxonomy" id="685454"/>
    <lineage>
        <taxon>Bacteria</taxon>
        <taxon>Bacillati</taxon>
        <taxon>Actinomycetota</taxon>
        <taxon>Actinomycetes</taxon>
        <taxon>Micromonosporales</taxon>
        <taxon>Micromonosporaceae</taxon>
        <taxon>Dactylosporangium</taxon>
    </lineage>
</organism>
<gene>
    <name evidence="1" type="ORF">Dsi01nite_010310</name>
</gene>